<organism evidence="1 2">
    <name type="scientific">Methylacidiphilum infernorum (isolate V4)</name>
    <name type="common">Methylokorus infernorum (strain V4)</name>
    <dbReference type="NCBI Taxonomy" id="481448"/>
    <lineage>
        <taxon>Bacteria</taxon>
        <taxon>Pseudomonadati</taxon>
        <taxon>Verrucomicrobiota</taxon>
        <taxon>Methylacidiphilae</taxon>
        <taxon>Methylacidiphilales</taxon>
        <taxon>Methylacidiphilaceae</taxon>
        <taxon>Methylacidiphilum (ex Ratnadevi et al. 2023)</taxon>
    </lineage>
</organism>
<reference evidence="1 2" key="1">
    <citation type="journal article" date="2008" name="Biol. Direct">
        <title>Complete genome sequence of the extremely acidophilic methanotroph isolate V4, Methylacidiphilum infernorum, a representative of the bacterial phylum Verrucomicrobia.</title>
        <authorList>
            <person name="Hou S."/>
            <person name="Makarova K.S."/>
            <person name="Saw J.H."/>
            <person name="Senin P."/>
            <person name="Ly B.V."/>
            <person name="Zhou Z."/>
            <person name="Ren Y."/>
            <person name="Wang J."/>
            <person name="Galperin M.Y."/>
            <person name="Omelchenko M.V."/>
            <person name="Wolf Y.I."/>
            <person name="Yutin N."/>
            <person name="Koonin E.V."/>
            <person name="Stott M.B."/>
            <person name="Mountain B.W."/>
            <person name="Crowe M.A."/>
            <person name="Smirnova A.V."/>
            <person name="Dunfield P.F."/>
            <person name="Feng L."/>
            <person name="Wang L."/>
            <person name="Alam M."/>
        </authorList>
    </citation>
    <scope>NUCLEOTIDE SEQUENCE [LARGE SCALE GENOMIC DNA]</scope>
    <source>
        <strain evidence="2">Isolate V4</strain>
    </source>
</reference>
<dbReference type="HOGENOM" id="CLU_2844840_0_0_0"/>
<dbReference type="AlphaFoldDB" id="B3DW69"/>
<sequence>MKNLGKIFLSLRKRGKNEIRAKTEEKEKKKVGTILELSNHVLFLHISVISTRDKTKSNEAVQAPE</sequence>
<dbReference type="STRING" id="481448.Minf_1518"/>
<protein>
    <submittedName>
        <fullName evidence="1">Uncharacterized protein</fullName>
    </submittedName>
</protein>
<gene>
    <name evidence="1" type="ordered locus">Minf_1518</name>
</gene>
<accession>B3DW69</accession>
<name>B3DW69_METI4</name>
<dbReference type="Proteomes" id="UP000009149">
    <property type="component" value="Chromosome"/>
</dbReference>
<dbReference type="KEGG" id="min:Minf_1518"/>
<evidence type="ECO:0000313" key="2">
    <source>
        <dbReference type="Proteomes" id="UP000009149"/>
    </source>
</evidence>
<evidence type="ECO:0000313" key="1">
    <source>
        <dbReference type="EMBL" id="ACD83572.1"/>
    </source>
</evidence>
<proteinExistence type="predicted"/>
<dbReference type="EMBL" id="CP000975">
    <property type="protein sequence ID" value="ACD83572.1"/>
    <property type="molecule type" value="Genomic_DNA"/>
</dbReference>